<dbReference type="PANTHER" id="PTHR40029">
    <property type="match status" value="1"/>
</dbReference>
<dbReference type="RefSeq" id="WP_381536483.1">
    <property type="nucleotide sequence ID" value="NZ_JBHUGI010000015.1"/>
</dbReference>
<dbReference type="NCBIfam" id="NF003199">
    <property type="entry name" value="PRK04169.1-3"/>
    <property type="match status" value="1"/>
</dbReference>
<keyword evidence="2 9" id="KW-0808">Transferase</keyword>
<feature type="binding site" evidence="9">
    <location>
        <begin position="158"/>
        <end position="163"/>
    </location>
    <ligand>
        <name>sn-glycerol 1-phosphate</name>
        <dbReference type="ChEBI" id="CHEBI:57685"/>
    </ligand>
</feature>
<comment type="function">
    <text evidence="9">Prenyltransferase that catalyzes in vivo the transfer of the heptaprenyl moiety of heptaprenyl pyrophosphate (HepPP; 35 carbon atoms) to the C3 hydroxyl of sn-glycerol-1-phosphate (G1P), producing heptaprenylglyceryl phosphate (HepGP). This reaction is an ether-bond-formation step in the biosynthesis of archaea-type G1P-based membrane lipids found in Bacillales.</text>
</comment>
<feature type="binding site" evidence="9">
    <location>
        <position position="11"/>
    </location>
    <ligand>
        <name>sn-glycerol 1-phosphate</name>
        <dbReference type="ChEBI" id="CHEBI:57685"/>
    </ligand>
</feature>
<organism evidence="10 11">
    <name type="scientific">Sporosarcina siberiensis</name>
    <dbReference type="NCBI Taxonomy" id="1365606"/>
    <lineage>
        <taxon>Bacteria</taxon>
        <taxon>Bacillati</taxon>
        <taxon>Bacillota</taxon>
        <taxon>Bacilli</taxon>
        <taxon>Bacillales</taxon>
        <taxon>Caryophanaceae</taxon>
        <taxon>Sporosarcina</taxon>
    </lineage>
</organism>
<keyword evidence="11" id="KW-1185">Reference proteome</keyword>
<dbReference type="GO" id="GO:0016740">
    <property type="term" value="F:transferase activity"/>
    <property type="evidence" value="ECO:0007669"/>
    <property type="project" value="UniProtKB-KW"/>
</dbReference>
<dbReference type="NCBIfam" id="TIGR01768">
    <property type="entry name" value="GGGP-family"/>
    <property type="match status" value="1"/>
</dbReference>
<evidence type="ECO:0000256" key="3">
    <source>
        <dbReference type="ARBA" id="ARBA00022723"/>
    </source>
</evidence>
<dbReference type="CDD" id="cd02812">
    <property type="entry name" value="PcrB_like"/>
    <property type="match status" value="1"/>
</dbReference>
<comment type="catalytic activity">
    <reaction evidence="8 9">
        <text>sn-glycerol 1-phosphate + all-trans-heptaprenyl diphosphate = 3-heptaprenyl-sn-glycero-1-phosphate + diphosphate</text>
        <dbReference type="Rhea" id="RHEA:33495"/>
        <dbReference type="ChEBI" id="CHEBI:33019"/>
        <dbReference type="ChEBI" id="CHEBI:57685"/>
        <dbReference type="ChEBI" id="CHEBI:58206"/>
        <dbReference type="ChEBI" id="CHEBI:64781"/>
        <dbReference type="EC" id="2.5.1.n9"/>
    </reaction>
</comment>
<dbReference type="NCBIfam" id="NF003197">
    <property type="entry name" value="PRK04169.1-1"/>
    <property type="match status" value="1"/>
</dbReference>
<keyword evidence="4 9" id="KW-0460">Magnesium</keyword>
<keyword evidence="5 9" id="KW-0443">Lipid metabolism</keyword>
<dbReference type="Proteomes" id="UP001597218">
    <property type="component" value="Unassembled WGS sequence"/>
</dbReference>
<accession>A0ABW4SH43</accession>
<evidence type="ECO:0000256" key="1">
    <source>
        <dbReference type="ARBA" id="ARBA00022516"/>
    </source>
</evidence>
<evidence type="ECO:0000256" key="8">
    <source>
        <dbReference type="ARBA" id="ARBA00048318"/>
    </source>
</evidence>
<proteinExistence type="inferred from homology"/>
<comment type="caution">
    <text evidence="10">The sequence shown here is derived from an EMBL/GenBank/DDBJ whole genome shotgun (WGS) entry which is preliminary data.</text>
</comment>
<reference evidence="11" key="1">
    <citation type="journal article" date="2019" name="Int. J. Syst. Evol. Microbiol.">
        <title>The Global Catalogue of Microorganisms (GCM) 10K type strain sequencing project: providing services to taxonomists for standard genome sequencing and annotation.</title>
        <authorList>
            <consortium name="The Broad Institute Genomics Platform"/>
            <consortium name="The Broad Institute Genome Sequencing Center for Infectious Disease"/>
            <person name="Wu L."/>
            <person name="Ma J."/>
        </authorList>
    </citation>
    <scope>NUCLEOTIDE SEQUENCE [LARGE SCALE GENOMIC DNA]</scope>
    <source>
        <strain evidence="11">CGMCC 4.7177</strain>
    </source>
</reference>
<keyword evidence="3 9" id="KW-0479">Metal-binding</keyword>
<evidence type="ECO:0000313" key="10">
    <source>
        <dbReference type="EMBL" id="MFD1927749.1"/>
    </source>
</evidence>
<dbReference type="EC" id="2.5.1.n9" evidence="9"/>
<keyword evidence="1 9" id="KW-0444">Lipid biosynthesis</keyword>
<dbReference type="InterPro" id="IPR008205">
    <property type="entry name" value="GGGP_HepGP_synthase"/>
</dbReference>
<dbReference type="SUPFAM" id="SSF51395">
    <property type="entry name" value="FMN-linked oxidoreductases"/>
    <property type="match status" value="1"/>
</dbReference>
<feature type="binding site" evidence="9">
    <location>
        <position position="13"/>
    </location>
    <ligand>
        <name>Mg(2+)</name>
        <dbReference type="ChEBI" id="CHEBI:18420"/>
    </ligand>
</feature>
<name>A0ABW4SH43_9BACL</name>
<evidence type="ECO:0000256" key="6">
    <source>
        <dbReference type="ARBA" id="ARBA00023209"/>
    </source>
</evidence>
<evidence type="ECO:0000256" key="2">
    <source>
        <dbReference type="ARBA" id="ARBA00022679"/>
    </source>
</evidence>
<feature type="binding site" evidence="9">
    <location>
        <position position="188"/>
    </location>
    <ligand>
        <name>sn-glycerol 1-phosphate</name>
        <dbReference type="ChEBI" id="CHEBI:57685"/>
    </ligand>
</feature>
<dbReference type="InterPro" id="IPR039074">
    <property type="entry name" value="GGGP/HepGP_synthase_I"/>
</dbReference>
<feature type="binding site" evidence="9">
    <location>
        <position position="39"/>
    </location>
    <ligand>
        <name>Mg(2+)</name>
        <dbReference type="ChEBI" id="CHEBI:18420"/>
    </ligand>
</feature>
<evidence type="ECO:0000256" key="5">
    <source>
        <dbReference type="ARBA" id="ARBA00023098"/>
    </source>
</evidence>
<sequence length="233" mass="25879">MDFTTWRHAFKLDPAKTVTDLQIEQLAESGTDGIIVGGSDGVTLDNVLDLLVRIRRYAVPIALEVSTVESVTPGFDYYFIPTVLNSPKAEWINGIHHSALRKYGFMMDWNEIFTEGYCILNPNCKAALLTGVEKVPDKEDVLAYARMAEHLFNLPVFYMEYSGMYGNPELVRAASKVLEKTKLFYGGGIENAEDAKTMAEIADTIVVGNCIYKDFEAALSTVNAVKSVTKSIR</sequence>
<comment type="subunit">
    <text evidence="9">Homodimer.</text>
</comment>
<evidence type="ECO:0000256" key="9">
    <source>
        <dbReference type="HAMAP-Rule" id="MF_00112"/>
    </source>
</evidence>
<comment type="caution">
    <text evidence="9">Lacks conserved residue(s) required for the propagation of feature annotation.</text>
</comment>
<dbReference type="EMBL" id="JBHUGI010000015">
    <property type="protein sequence ID" value="MFD1927749.1"/>
    <property type="molecule type" value="Genomic_DNA"/>
</dbReference>
<comment type="pathway">
    <text evidence="9">Membrane lipid metabolism; glycerophospholipid metabolism.</text>
</comment>
<dbReference type="Gene3D" id="3.20.20.390">
    <property type="entry name" value="FMN-linked oxidoreductases"/>
    <property type="match status" value="1"/>
</dbReference>
<dbReference type="HAMAP" id="MF_00112">
    <property type="entry name" value="GGGP_HepGP_synthase"/>
    <property type="match status" value="1"/>
</dbReference>
<feature type="binding site" evidence="9">
    <location>
        <begin position="208"/>
        <end position="209"/>
    </location>
    <ligand>
        <name>sn-glycerol 1-phosphate</name>
        <dbReference type="ChEBI" id="CHEBI:57685"/>
    </ligand>
</feature>
<protein>
    <recommendedName>
        <fullName evidence="9">Heptaprenylglyceryl phosphate synthase</fullName>
        <shortName evidence="9">HepGP synthase</shortName>
        <ecNumber evidence="9">2.5.1.n9</ecNumber>
    </recommendedName>
    <alternativeName>
        <fullName evidence="9">Glycerol-1-phosphate heptaprenyltransferase</fullName>
    </alternativeName>
</protein>
<evidence type="ECO:0000313" key="11">
    <source>
        <dbReference type="Proteomes" id="UP001597218"/>
    </source>
</evidence>
<evidence type="ECO:0000256" key="4">
    <source>
        <dbReference type="ARBA" id="ARBA00022842"/>
    </source>
</evidence>
<dbReference type="PANTHER" id="PTHR40029:SF2">
    <property type="entry name" value="HEPTAPRENYLGLYCERYL PHOSPHATE SYNTHASE"/>
    <property type="match status" value="1"/>
</dbReference>
<gene>
    <name evidence="9" type="primary">pcrB</name>
    <name evidence="10" type="ORF">ACFSFY_06700</name>
</gene>
<dbReference type="InterPro" id="IPR038597">
    <property type="entry name" value="GGGP/HepGP_synthase_sf"/>
</dbReference>
<evidence type="ECO:0000256" key="7">
    <source>
        <dbReference type="ARBA" id="ARBA00023264"/>
    </source>
</evidence>
<comment type="similarity">
    <text evidence="9">Belongs to the GGGP/HepGP synthase family. Group I subfamily.</text>
</comment>
<keyword evidence="6 9" id="KW-0594">Phospholipid biosynthesis</keyword>
<comment type="cofactor">
    <cofactor evidence="9">
        <name>Mg(2+)</name>
        <dbReference type="ChEBI" id="CHEBI:18420"/>
    </cofactor>
</comment>
<dbReference type="Pfam" id="PF01884">
    <property type="entry name" value="PcrB"/>
    <property type="match status" value="1"/>
</dbReference>
<keyword evidence="7 9" id="KW-1208">Phospholipid metabolism</keyword>